<keyword evidence="6 8" id="KW-1133">Transmembrane helix</keyword>
<feature type="transmembrane region" description="Helical" evidence="9">
    <location>
        <begin position="202"/>
        <end position="220"/>
    </location>
</feature>
<evidence type="ECO:0000256" key="3">
    <source>
        <dbReference type="ARBA" id="ARBA00022448"/>
    </source>
</evidence>
<evidence type="ECO:0000256" key="8">
    <source>
        <dbReference type="PIRNR" id="PIRNR005353"/>
    </source>
</evidence>
<keyword evidence="3 8" id="KW-0813">Transport</keyword>
<feature type="transmembrane region" description="Helical" evidence="9">
    <location>
        <begin position="109"/>
        <end position="128"/>
    </location>
</feature>
<feature type="transmembrane region" description="Helical" evidence="9">
    <location>
        <begin position="80"/>
        <end position="102"/>
    </location>
</feature>
<proteinExistence type="inferred from homology"/>
<feature type="transmembrane region" description="Helical" evidence="9">
    <location>
        <begin position="286"/>
        <end position="310"/>
    </location>
</feature>
<evidence type="ECO:0000313" key="10">
    <source>
        <dbReference type="EMBL" id="ARS51661.1"/>
    </source>
</evidence>
<evidence type="ECO:0000256" key="7">
    <source>
        <dbReference type="ARBA" id="ARBA00023136"/>
    </source>
</evidence>
<name>A0A2Z2HEF2_9GAMM</name>
<sequence length="477" mass="50783">MPVLRDNGVPATPLAGICRQSTHYQDRQQCKWRVSVLESYFKITSQGSSVRRDILAGIATFLAAMYIIVVNPTIMNAAGIPFASALTATVLVSFFGSLMMGLYARNPILVAPGMGINALFTYTMVVGAGIPWQTALGCVFWAGILFAVLAVLNVRRYIIDAIPAQLRYAISCGIGLFITVIGLVNAGFLVSNPATVVGLGEMTPTLVTFLIGLAITAVLVARNMPGALIIGIVATTLMATAIGRFWGDASAFSPTGTATLVNFNGIFALPDFSAVGQLDLIGALNIAYWPFIFVVLFTTFFDALSTFMGVCQAGKLLDRNGEPRNIRQSMMVDAMSAVISAPLGTSPANAYVESAAGISQGGRSGLVAVTAALLFLPFLFLSPLLSLVPSIATAPALIMVGVFMLDPIRHINWYEFDDAIPAFIAMILIPLTYSITHGVVFGFLAFVVVKAGVGKRHEIHPTMWILAALSLLLLFQE</sequence>
<evidence type="ECO:0000256" key="9">
    <source>
        <dbReference type="SAM" id="Phobius"/>
    </source>
</evidence>
<dbReference type="Proteomes" id="UP000250025">
    <property type="component" value="Chromosome"/>
</dbReference>
<dbReference type="InterPro" id="IPR006043">
    <property type="entry name" value="NCS2"/>
</dbReference>
<evidence type="ECO:0000313" key="11">
    <source>
        <dbReference type="Proteomes" id="UP000250025"/>
    </source>
</evidence>
<evidence type="ECO:0000256" key="2">
    <source>
        <dbReference type="ARBA" id="ARBA00005697"/>
    </source>
</evidence>
<feature type="transmembrane region" description="Helical" evidence="9">
    <location>
        <begin position="54"/>
        <end position="74"/>
    </location>
</feature>
<keyword evidence="7 8" id="KW-0472">Membrane</keyword>
<organism evidence="10 11">
    <name type="scientific">Kushneria konosiri</name>
    <dbReference type="NCBI Taxonomy" id="698828"/>
    <lineage>
        <taxon>Bacteria</taxon>
        <taxon>Pseudomonadati</taxon>
        <taxon>Pseudomonadota</taxon>
        <taxon>Gammaproteobacteria</taxon>
        <taxon>Oceanospirillales</taxon>
        <taxon>Halomonadaceae</taxon>
        <taxon>Kushneria</taxon>
    </lineage>
</organism>
<feature type="transmembrane region" description="Helical" evidence="9">
    <location>
        <begin position="420"/>
        <end position="447"/>
    </location>
</feature>
<keyword evidence="4 8" id="KW-1003">Cell membrane</keyword>
<feature type="transmembrane region" description="Helical" evidence="9">
    <location>
        <begin position="166"/>
        <end position="190"/>
    </location>
</feature>
<dbReference type="OrthoDB" id="9808458at2"/>
<dbReference type="PANTHER" id="PTHR43337">
    <property type="entry name" value="XANTHINE/URACIL PERMEASE C887.17-RELATED"/>
    <property type="match status" value="1"/>
</dbReference>
<feature type="transmembrane region" description="Helical" evidence="9">
    <location>
        <begin position="391"/>
        <end position="408"/>
    </location>
</feature>
<dbReference type="InterPro" id="IPR045018">
    <property type="entry name" value="Azg-like"/>
</dbReference>
<dbReference type="Pfam" id="PF00860">
    <property type="entry name" value="Xan_ur_permease"/>
    <property type="match status" value="1"/>
</dbReference>
<feature type="transmembrane region" description="Helical" evidence="9">
    <location>
        <begin position="366"/>
        <end position="385"/>
    </location>
</feature>
<dbReference type="EMBL" id="CP021323">
    <property type="protein sequence ID" value="ARS51661.1"/>
    <property type="molecule type" value="Genomic_DNA"/>
</dbReference>
<keyword evidence="11" id="KW-1185">Reference proteome</keyword>
<accession>A0A2Z2HEF2</accession>
<dbReference type="PANTHER" id="PTHR43337:SF1">
    <property type="entry name" value="XANTHINE_URACIL PERMEASE C887.17-RELATED"/>
    <property type="match status" value="1"/>
</dbReference>
<protein>
    <submittedName>
        <fullName evidence="10">Permease</fullName>
    </submittedName>
</protein>
<dbReference type="GO" id="GO:0005886">
    <property type="term" value="C:plasma membrane"/>
    <property type="evidence" value="ECO:0007669"/>
    <property type="project" value="UniProtKB-SubCell"/>
</dbReference>
<feature type="transmembrane region" description="Helical" evidence="9">
    <location>
        <begin position="134"/>
        <end position="154"/>
    </location>
</feature>
<keyword evidence="5 8" id="KW-0812">Transmembrane</keyword>
<evidence type="ECO:0000256" key="1">
    <source>
        <dbReference type="ARBA" id="ARBA00004651"/>
    </source>
</evidence>
<feature type="transmembrane region" description="Helical" evidence="9">
    <location>
        <begin position="459"/>
        <end position="475"/>
    </location>
</feature>
<dbReference type="PIRSF" id="PIRSF005353">
    <property type="entry name" value="PbuG"/>
    <property type="match status" value="1"/>
</dbReference>
<dbReference type="AlphaFoldDB" id="A0A2Z2HEF2"/>
<feature type="transmembrane region" description="Helical" evidence="9">
    <location>
        <begin position="227"/>
        <end position="246"/>
    </location>
</feature>
<dbReference type="GO" id="GO:0005345">
    <property type="term" value="F:purine nucleobase transmembrane transporter activity"/>
    <property type="evidence" value="ECO:0007669"/>
    <property type="project" value="TreeGrafter"/>
</dbReference>
<evidence type="ECO:0000256" key="6">
    <source>
        <dbReference type="ARBA" id="ARBA00022989"/>
    </source>
</evidence>
<dbReference type="InterPro" id="IPR026033">
    <property type="entry name" value="Azg-like_bact_archaea"/>
</dbReference>
<comment type="similarity">
    <text evidence="2 8">Belongs to the nucleobase:cation symporter-2 (NCS2) (TC 2.A.40) family. Azg-like subfamily.</text>
</comment>
<reference evidence="10 11" key="1">
    <citation type="journal article" date="2017" name="Int. J. Syst. Evol. Microbiol.">
        <title>Kushneria konosiri sp. nov., isolated from the Korean salt-fermented seafood Daemi-jeot.</title>
        <authorList>
            <person name="Yun J.H."/>
            <person name="Park S.K."/>
            <person name="Lee J.Y."/>
            <person name="Jung M.J."/>
            <person name="Bae J.W."/>
        </authorList>
    </citation>
    <scope>NUCLEOTIDE SEQUENCE [LARGE SCALE GENOMIC DNA]</scope>
    <source>
        <strain evidence="10 11">X49</strain>
    </source>
</reference>
<comment type="subcellular location">
    <subcellularLocation>
        <location evidence="1 8">Cell membrane</location>
        <topology evidence="1 8">Multi-pass membrane protein</topology>
    </subcellularLocation>
</comment>
<dbReference type="KEGG" id="kus:B9G99_01130"/>
<evidence type="ECO:0000256" key="4">
    <source>
        <dbReference type="ARBA" id="ARBA00022475"/>
    </source>
</evidence>
<evidence type="ECO:0000256" key="5">
    <source>
        <dbReference type="ARBA" id="ARBA00022692"/>
    </source>
</evidence>
<gene>
    <name evidence="10" type="ORF">B9G99_01130</name>
</gene>